<dbReference type="PANTHER" id="PTHR38340:SF1">
    <property type="entry name" value="S-LAYER PROTEIN"/>
    <property type="match status" value="1"/>
</dbReference>
<feature type="region of interest" description="Disordered" evidence="3">
    <location>
        <begin position="354"/>
        <end position="377"/>
    </location>
</feature>
<dbReference type="EMBL" id="BAABWU010000006">
    <property type="protein sequence ID" value="GAA6196450.1"/>
    <property type="molecule type" value="Genomic_DNA"/>
</dbReference>
<comment type="subcellular location">
    <subcellularLocation>
        <location evidence="1">Secreted</location>
    </subcellularLocation>
</comment>
<evidence type="ECO:0000256" key="2">
    <source>
        <dbReference type="ARBA" id="ARBA00022525"/>
    </source>
</evidence>
<dbReference type="InterPro" id="IPR001343">
    <property type="entry name" value="Hemolysn_Ca-bd"/>
</dbReference>
<dbReference type="Gene3D" id="2.60.120.380">
    <property type="match status" value="1"/>
</dbReference>
<dbReference type="InterPro" id="IPR050557">
    <property type="entry name" value="RTX_toxin/Mannuronan_C5-epim"/>
</dbReference>
<dbReference type="Pfam" id="PF00353">
    <property type="entry name" value="HemolysinCabind"/>
    <property type="match status" value="2"/>
</dbReference>
<dbReference type="PROSITE" id="PS00330">
    <property type="entry name" value="HEMOLYSIN_CALCIUM"/>
    <property type="match status" value="2"/>
</dbReference>
<proteinExistence type="predicted"/>
<dbReference type="Gene3D" id="2.150.10.10">
    <property type="entry name" value="Serralysin-like metalloprotease, C-terminal"/>
    <property type="match status" value="2"/>
</dbReference>
<keyword evidence="2" id="KW-0964">Secreted</keyword>
<dbReference type="Proteomes" id="UP001441944">
    <property type="component" value="Unassembled WGS sequence"/>
</dbReference>
<protein>
    <recommendedName>
        <fullName evidence="6">Hemolysin-type calcium-binding repeat-containing protein</fullName>
    </recommendedName>
</protein>
<comment type="caution">
    <text evidence="4">The sequence shown here is derived from an EMBL/GenBank/DDBJ whole genome shotgun (WGS) entry which is preliminary data.</text>
</comment>
<evidence type="ECO:0000313" key="5">
    <source>
        <dbReference type="Proteomes" id="UP001441944"/>
    </source>
</evidence>
<dbReference type="PANTHER" id="PTHR38340">
    <property type="entry name" value="S-LAYER PROTEIN"/>
    <property type="match status" value="1"/>
</dbReference>
<reference evidence="4 5" key="1">
    <citation type="submission" date="2024-04" db="EMBL/GenBank/DDBJ databases">
        <title>Draft genome sequence of Pseudophaeobacter arcticus NBRC 116598.</title>
        <authorList>
            <person name="Miyakawa T."/>
            <person name="Kusuya Y."/>
            <person name="Miura T."/>
        </authorList>
    </citation>
    <scope>NUCLEOTIDE SEQUENCE [LARGE SCALE GENOMIC DNA]</scope>
    <source>
        <strain evidence="4 5">SU-CL00105</strain>
    </source>
</reference>
<feature type="region of interest" description="Disordered" evidence="3">
    <location>
        <begin position="391"/>
        <end position="449"/>
    </location>
</feature>
<dbReference type="InterPro" id="IPR018511">
    <property type="entry name" value="Hemolysin-typ_Ca-bd_CS"/>
</dbReference>
<evidence type="ECO:0008006" key="6">
    <source>
        <dbReference type="Google" id="ProtNLM"/>
    </source>
</evidence>
<dbReference type="PRINTS" id="PR00313">
    <property type="entry name" value="CABNDNGRPT"/>
</dbReference>
<name>A0ABQ0AKT6_9RHOB</name>
<accession>A0ABQ0AKT6</accession>
<dbReference type="InterPro" id="IPR011049">
    <property type="entry name" value="Serralysin-like_metalloprot_C"/>
</dbReference>
<evidence type="ECO:0000256" key="1">
    <source>
        <dbReference type="ARBA" id="ARBA00004613"/>
    </source>
</evidence>
<evidence type="ECO:0000256" key="3">
    <source>
        <dbReference type="SAM" id="MobiDB-lite"/>
    </source>
</evidence>
<evidence type="ECO:0000313" key="4">
    <source>
        <dbReference type="EMBL" id="GAA6196450.1"/>
    </source>
</evidence>
<organism evidence="4 5">
    <name type="scientific">Pseudophaeobacter arcticus</name>
    <dbReference type="NCBI Taxonomy" id="385492"/>
    <lineage>
        <taxon>Bacteria</taxon>
        <taxon>Pseudomonadati</taxon>
        <taxon>Pseudomonadota</taxon>
        <taxon>Alphaproteobacteria</taxon>
        <taxon>Rhodobacterales</taxon>
        <taxon>Paracoccaceae</taxon>
        <taxon>Pseudophaeobacter</taxon>
    </lineage>
</organism>
<gene>
    <name evidence="4" type="ORF">NBRC116598_18940</name>
</gene>
<keyword evidence="5" id="KW-1185">Reference proteome</keyword>
<dbReference type="RefSeq" id="WP_353399291.1">
    <property type="nucleotide sequence ID" value="NZ_BAABWU010000006.1"/>
</dbReference>
<dbReference type="SUPFAM" id="SSF51120">
    <property type="entry name" value="beta-Roll"/>
    <property type="match status" value="2"/>
</dbReference>
<sequence>MYIFSETTDWTDTFDFSQNLGGYIQPGYTVTGTVGGSDTGDYIRTSMAFGQPYTFVLSGEGVSFEMLDDGNPVVAQVNGNTLTYTSTHPSDFADIRVTGNGSYSVTMVGIAADYVPDEDGGTLVGAPDLEFGTSISGVINGSGGTRETDYYAIQVFSGQTYNFAMTQADSPYGATSGAEIQILDAAGDPILPGGSSSASAWDNGATYSFSPSVSGVYYVRADTYFGSFGAYTLTASIGDAPTAIANVDAVTAGDASGATSVTVRIALDAAAEGDISGSITLTAADSDYSSAATTFDATFTVEAGDTFVEITIPAGSVSDFGEDTVFVASIAEVNNAQIGQGFLASETYNSGANTASEGDDVLRGTQGRDSINALGGDDNLSGLGGRDRLIGGAGDDTLNGGRGNDIIRAGSDNDQLSGAAGRDRLFGNSGQDQLFGNKGNDRLYGNNGRDTLNGGSGDDFLQGGGQADTFVFSGAFGNDTIGDFSEHKRAEKIDLSGVEEITGLRDLRNHHMSQDGNDVVIQDGMGNTITVLGVDMSDLGHSDFIF</sequence>